<keyword evidence="4 14" id="KW-0812">Transmembrane</keyword>
<dbReference type="PANTHER" id="PTHR28259">
    <property type="entry name" value="FLUORIDE EXPORT PROTEIN 1-RELATED"/>
    <property type="match status" value="1"/>
</dbReference>
<feature type="transmembrane region" description="Helical" evidence="14">
    <location>
        <begin position="93"/>
        <end position="113"/>
    </location>
</feature>
<keyword evidence="9 14" id="KW-0472">Membrane</keyword>
<evidence type="ECO:0000256" key="6">
    <source>
        <dbReference type="ARBA" id="ARBA00022989"/>
    </source>
</evidence>
<feature type="transmembrane region" description="Helical" evidence="14">
    <location>
        <begin position="6"/>
        <end position="24"/>
    </location>
</feature>
<reference evidence="15 16" key="1">
    <citation type="submission" date="2019-10" db="EMBL/GenBank/DDBJ databases">
        <title>WGS of Leuconostoc mesenteroides.</title>
        <authorList>
            <person name="Melo Bolivar J."/>
            <person name="Marino-Ramirez L."/>
            <person name="Villamil Diaz L.M."/>
        </authorList>
    </citation>
    <scope>NUCLEOTIDE SEQUENCE [LARGE SCALE GENOMIC DNA]</scope>
    <source>
        <strain evidence="15 16">M11</strain>
    </source>
</reference>
<evidence type="ECO:0000256" key="3">
    <source>
        <dbReference type="ARBA" id="ARBA00022475"/>
    </source>
</evidence>
<comment type="similarity">
    <text evidence="11 14">Belongs to the fluoride channel Fluc/FEX (TC 1.A.43) family.</text>
</comment>
<dbReference type="InterPro" id="IPR003691">
    <property type="entry name" value="FluC"/>
</dbReference>
<comment type="function">
    <text evidence="13 14">Fluoride-specific ion channel. Important for reducing fluoride concentration in the cell, thus reducing its toxicity.</text>
</comment>
<evidence type="ECO:0000256" key="10">
    <source>
        <dbReference type="ARBA" id="ARBA00023303"/>
    </source>
</evidence>
<evidence type="ECO:0000256" key="13">
    <source>
        <dbReference type="ARBA" id="ARBA00049940"/>
    </source>
</evidence>
<evidence type="ECO:0000256" key="5">
    <source>
        <dbReference type="ARBA" id="ARBA00022723"/>
    </source>
</evidence>
<dbReference type="PANTHER" id="PTHR28259:SF16">
    <property type="entry name" value="FLUORIDE-SPECIFIC ION CHANNEL FLUC 2"/>
    <property type="match status" value="1"/>
</dbReference>
<evidence type="ECO:0000256" key="7">
    <source>
        <dbReference type="ARBA" id="ARBA00023053"/>
    </source>
</evidence>
<keyword evidence="5 14" id="KW-0479">Metal-binding</keyword>
<dbReference type="Pfam" id="PF02537">
    <property type="entry name" value="CRCB"/>
    <property type="match status" value="1"/>
</dbReference>
<evidence type="ECO:0000256" key="12">
    <source>
        <dbReference type="ARBA" id="ARBA00035585"/>
    </source>
</evidence>
<feature type="binding site" evidence="14">
    <location>
        <position position="74"/>
    </location>
    <ligand>
        <name>Na(+)</name>
        <dbReference type="ChEBI" id="CHEBI:29101"/>
        <note>structural</note>
    </ligand>
</feature>
<dbReference type="GO" id="GO:0140114">
    <property type="term" value="P:cellular detoxification of fluoride"/>
    <property type="evidence" value="ECO:0007669"/>
    <property type="project" value="UniProtKB-UniRule"/>
</dbReference>
<keyword evidence="8 14" id="KW-0406">Ion transport</keyword>
<dbReference type="GO" id="GO:0062054">
    <property type="term" value="F:fluoride channel activity"/>
    <property type="evidence" value="ECO:0007669"/>
    <property type="project" value="UniProtKB-UniRule"/>
</dbReference>
<evidence type="ECO:0000256" key="14">
    <source>
        <dbReference type="HAMAP-Rule" id="MF_00454"/>
    </source>
</evidence>
<comment type="caution">
    <text evidence="15">The sequence shown here is derived from an EMBL/GenBank/DDBJ whole genome shotgun (WGS) entry which is preliminary data.</text>
</comment>
<proteinExistence type="inferred from homology"/>
<evidence type="ECO:0000256" key="1">
    <source>
        <dbReference type="ARBA" id="ARBA00004651"/>
    </source>
</evidence>
<evidence type="ECO:0000256" key="4">
    <source>
        <dbReference type="ARBA" id="ARBA00022692"/>
    </source>
</evidence>
<dbReference type="GO" id="GO:0005886">
    <property type="term" value="C:plasma membrane"/>
    <property type="evidence" value="ECO:0007669"/>
    <property type="project" value="UniProtKB-SubCell"/>
</dbReference>
<keyword evidence="10 14" id="KW-0407">Ion channel</keyword>
<evidence type="ECO:0000256" key="8">
    <source>
        <dbReference type="ARBA" id="ARBA00023065"/>
    </source>
</evidence>
<dbReference type="GO" id="GO:0046872">
    <property type="term" value="F:metal ion binding"/>
    <property type="evidence" value="ECO:0007669"/>
    <property type="project" value="UniProtKB-KW"/>
</dbReference>
<evidence type="ECO:0000313" key="15">
    <source>
        <dbReference type="EMBL" id="MQR26990.1"/>
    </source>
</evidence>
<evidence type="ECO:0000256" key="11">
    <source>
        <dbReference type="ARBA" id="ARBA00035120"/>
    </source>
</evidence>
<dbReference type="RefSeq" id="WP_059442552.1">
    <property type="nucleotide sequence ID" value="NZ_BCMP01000039.1"/>
</dbReference>
<keyword evidence="2 14" id="KW-0813">Transport</keyword>
<keyword evidence="7 14" id="KW-0915">Sodium</keyword>
<dbReference type="HAMAP" id="MF_00454">
    <property type="entry name" value="FluC"/>
    <property type="match status" value="1"/>
</dbReference>
<sequence length="115" mass="12874">MNDFNFYLYFSLAAGIGSVMRFLITSYTPNKSKFFTGVFAVNILGSLLMGILSVKVLPTTWHTVIGTGFIGGLTTFSTMMTQGEQFTKFKLRLIYFSITLIFGLMFFSIGAQIKF</sequence>
<comment type="catalytic activity">
    <reaction evidence="12">
        <text>fluoride(in) = fluoride(out)</text>
        <dbReference type="Rhea" id="RHEA:76159"/>
        <dbReference type="ChEBI" id="CHEBI:17051"/>
    </reaction>
    <physiologicalReaction direction="left-to-right" evidence="12">
        <dbReference type="Rhea" id="RHEA:76160"/>
    </physiologicalReaction>
</comment>
<dbReference type="AlphaFoldDB" id="A0A843Z1A6"/>
<dbReference type="EMBL" id="WIPA01000008">
    <property type="protein sequence ID" value="MQR26990.1"/>
    <property type="molecule type" value="Genomic_DNA"/>
</dbReference>
<evidence type="ECO:0000256" key="2">
    <source>
        <dbReference type="ARBA" id="ARBA00022448"/>
    </source>
</evidence>
<feature type="binding site" evidence="14">
    <location>
        <position position="71"/>
    </location>
    <ligand>
        <name>Na(+)</name>
        <dbReference type="ChEBI" id="CHEBI:29101"/>
        <note>structural</note>
    </ligand>
</feature>
<organism evidence="15 16">
    <name type="scientific">Leuconostoc mesenteroides</name>
    <dbReference type="NCBI Taxonomy" id="1245"/>
    <lineage>
        <taxon>Bacteria</taxon>
        <taxon>Bacillati</taxon>
        <taxon>Bacillota</taxon>
        <taxon>Bacilli</taxon>
        <taxon>Lactobacillales</taxon>
        <taxon>Lactobacillaceae</taxon>
        <taxon>Leuconostoc</taxon>
    </lineage>
</organism>
<evidence type="ECO:0000256" key="9">
    <source>
        <dbReference type="ARBA" id="ARBA00023136"/>
    </source>
</evidence>
<feature type="transmembrane region" description="Helical" evidence="14">
    <location>
        <begin position="36"/>
        <end position="54"/>
    </location>
</feature>
<comment type="subcellular location">
    <subcellularLocation>
        <location evidence="1 14">Cell membrane</location>
        <topology evidence="1 14">Multi-pass membrane protein</topology>
    </subcellularLocation>
</comment>
<accession>A0A843Z1A6</accession>
<name>A0A843Z1A6_LEUME</name>
<keyword evidence="3 14" id="KW-1003">Cell membrane</keyword>
<feature type="transmembrane region" description="Helical" evidence="14">
    <location>
        <begin position="60"/>
        <end position="81"/>
    </location>
</feature>
<comment type="activity regulation">
    <text evidence="14">Na(+) is not transported, but it plays an essential structural role and its presence is essential for fluoride channel function.</text>
</comment>
<keyword evidence="6 14" id="KW-1133">Transmembrane helix</keyword>
<protein>
    <recommendedName>
        <fullName evidence="14">Fluoride-specific ion channel FluC</fullName>
    </recommendedName>
</protein>
<dbReference type="Proteomes" id="UP000469952">
    <property type="component" value="Unassembled WGS sequence"/>
</dbReference>
<gene>
    <name evidence="14" type="primary">fluC</name>
    <name evidence="14" type="synonym">crcB</name>
    <name evidence="15" type="ORF">GFV13_06865</name>
</gene>
<evidence type="ECO:0000313" key="16">
    <source>
        <dbReference type="Proteomes" id="UP000469952"/>
    </source>
</evidence>